<evidence type="ECO:0000256" key="2">
    <source>
        <dbReference type="SAM" id="MobiDB-lite"/>
    </source>
</evidence>
<sequence>MADMNYPRPERTAAPGNDPARTFAASPRTRRPSLPARPHVAMGFIQPVARPLGATDGPAQSSTDSVEGPFLSTTDLPGSLSGSTSGLGLGIPKAPVNIVPRRRSPLSATPLSMVDGPSNQGRPRSPSPLRASSSALSSRVAGSVDFGSRVGANPSGSASHVAASPSGSVLHGLNGGMGTGSSDFVARNVQMPVSRRNSAASLDDSNRGTQRPRAASSPLALLAFSAALASSSAPRPADPRPIPDPQPDAAHKTTPDIPFPSDMPAPRGPPVPVGPKELDTLQEVEEHDANPLALGQVSASAVGLLSASNGPPPSPSPQSPEPEIDQDAASFDAMIPADPFARSSFSEDGSNPFIKPAWVIRIEAWLCPRLAPVKAYLDYVAQTPEARFWLAWDVLGRIVHVIMFCLIPVVASFPCDFALDFMHSFIALDVMVIFMVLFDLVRPRTNEYGQVETRWREKRRIFFRRPTNWIKVFNAIPFDWYIISTLDKLGNATCSHPHYVYSDKTVVGAPLAHVPDGVEFLGKRFMYNAHEIPAEITFYAAARLFRLLPVVQTLFWFTELKLPLVSKPVGRLIKTLVYSFLLTQLNACFFWMLDTYIDDEDRYIQKILKDPSGIPTNFTYRFARNFAAAQKANFFLPRDGEVTAEVIFQIAEMLVSCLCYGSLFGNMAAIAKSFDTGAVQEKAVKLRLYRKDYLRNFMIARKFSPGLQAKVLNHEAFSWAHKQGYEVDELFDDLPGPLRLEVYSHLYFDLISRVSLFKNVDERFKVAVAERIITITVPNGFYACKAGDVGEELFLIQSGSVAVMPADESKVFATLTAGVCFGEIALLESASCWRPSPHSLTRRARPPAKPRPTRRSAFCAKRTLTTSFCRTRPWPKPCARSSRHTRPTTKNARPSKRPLPPHKQPPRPLPRPLPPMPTRRCGPLAAVLGPGSAGPGASSTHTGPGLAAATGSRVCPRSCRSSACTRPRRAIRRIGDPQWRRRPLRRCAPWQIGSSRPRRQCAAIRRCRRVTGRRTGRSRARPAAVARVRRQRCRVGPSRLPRRRR</sequence>
<dbReference type="Proteomes" id="UP000054350">
    <property type="component" value="Unassembled WGS sequence"/>
</dbReference>
<dbReference type="InterPro" id="IPR050866">
    <property type="entry name" value="CNG_cation_channel"/>
</dbReference>
<feature type="compositionally biased region" description="Basic residues" evidence="2">
    <location>
        <begin position="881"/>
        <end position="900"/>
    </location>
</feature>
<protein>
    <recommendedName>
        <fullName evidence="3">Cyclic nucleotide-binding domain-containing protein</fullName>
    </recommendedName>
</protein>
<dbReference type="Gene3D" id="2.60.120.10">
    <property type="entry name" value="Jelly Rolls"/>
    <property type="match status" value="1"/>
</dbReference>
<dbReference type="CDD" id="cd00038">
    <property type="entry name" value="CAP_ED"/>
    <property type="match status" value="1"/>
</dbReference>
<dbReference type="InterPro" id="IPR000595">
    <property type="entry name" value="cNMP-bd_dom"/>
</dbReference>
<evidence type="ECO:0000259" key="3">
    <source>
        <dbReference type="PROSITE" id="PS50042"/>
    </source>
</evidence>
<feature type="compositionally biased region" description="Pro residues" evidence="2">
    <location>
        <begin position="901"/>
        <end position="917"/>
    </location>
</feature>
<evidence type="ECO:0000256" key="1">
    <source>
        <dbReference type="ARBA" id="ARBA00023286"/>
    </source>
</evidence>
<feature type="region of interest" description="Disordered" evidence="2">
    <location>
        <begin position="304"/>
        <end position="324"/>
    </location>
</feature>
<keyword evidence="1" id="KW-0406">Ion transport</keyword>
<dbReference type="PANTHER" id="PTHR45638:SF11">
    <property type="entry name" value="CYCLIC NUCLEOTIDE-GATED CATION CHANNEL SUBUNIT A"/>
    <property type="match status" value="1"/>
</dbReference>
<evidence type="ECO:0000313" key="5">
    <source>
        <dbReference type="Proteomes" id="UP000054350"/>
    </source>
</evidence>
<feature type="domain" description="Cyclic nucleotide-binding" evidence="3">
    <location>
        <begin position="756"/>
        <end position="858"/>
    </location>
</feature>
<dbReference type="GO" id="GO:0044877">
    <property type="term" value="F:protein-containing complex binding"/>
    <property type="evidence" value="ECO:0007669"/>
    <property type="project" value="TreeGrafter"/>
</dbReference>
<evidence type="ECO:0000313" key="4">
    <source>
        <dbReference type="EMBL" id="KNE60204.1"/>
    </source>
</evidence>
<feature type="compositionally biased region" description="Pro residues" evidence="2">
    <location>
        <begin position="257"/>
        <end position="273"/>
    </location>
</feature>
<organism evidence="4 5">
    <name type="scientific">Allomyces macrogynus (strain ATCC 38327)</name>
    <name type="common">Allomyces javanicus var. macrogynus</name>
    <dbReference type="NCBI Taxonomy" id="578462"/>
    <lineage>
        <taxon>Eukaryota</taxon>
        <taxon>Fungi</taxon>
        <taxon>Fungi incertae sedis</taxon>
        <taxon>Blastocladiomycota</taxon>
        <taxon>Blastocladiomycetes</taxon>
        <taxon>Blastocladiales</taxon>
        <taxon>Blastocladiaceae</taxon>
        <taxon>Allomyces</taxon>
    </lineage>
</organism>
<gene>
    <name evidence="4" type="ORF">AMAG_05623</name>
</gene>
<reference evidence="4 5" key="1">
    <citation type="submission" date="2009-11" db="EMBL/GenBank/DDBJ databases">
        <title>Annotation of Allomyces macrogynus ATCC 38327.</title>
        <authorList>
            <consortium name="The Broad Institute Genome Sequencing Platform"/>
            <person name="Russ C."/>
            <person name="Cuomo C."/>
            <person name="Burger G."/>
            <person name="Gray M.W."/>
            <person name="Holland P.W.H."/>
            <person name="King N."/>
            <person name="Lang F.B.F."/>
            <person name="Roger A.J."/>
            <person name="Ruiz-Trillo I."/>
            <person name="Young S.K."/>
            <person name="Zeng Q."/>
            <person name="Gargeya S."/>
            <person name="Fitzgerald M."/>
            <person name="Haas B."/>
            <person name="Abouelleil A."/>
            <person name="Alvarado L."/>
            <person name="Arachchi H.M."/>
            <person name="Berlin A."/>
            <person name="Chapman S.B."/>
            <person name="Gearin G."/>
            <person name="Goldberg J."/>
            <person name="Griggs A."/>
            <person name="Gujja S."/>
            <person name="Hansen M."/>
            <person name="Heiman D."/>
            <person name="Howarth C."/>
            <person name="Larimer J."/>
            <person name="Lui A."/>
            <person name="MacDonald P.J.P."/>
            <person name="McCowen C."/>
            <person name="Montmayeur A."/>
            <person name="Murphy C."/>
            <person name="Neiman D."/>
            <person name="Pearson M."/>
            <person name="Priest M."/>
            <person name="Roberts A."/>
            <person name="Saif S."/>
            <person name="Shea T."/>
            <person name="Sisk P."/>
            <person name="Stolte C."/>
            <person name="Sykes S."/>
            <person name="Wortman J."/>
            <person name="Nusbaum C."/>
            <person name="Birren B."/>
        </authorList>
    </citation>
    <scope>NUCLEOTIDE SEQUENCE [LARGE SCALE GENOMIC DNA]</scope>
    <source>
        <strain evidence="4 5">ATCC 38327</strain>
    </source>
</reference>
<feature type="region of interest" description="Disordered" evidence="2">
    <location>
        <begin position="875"/>
        <end position="952"/>
    </location>
</feature>
<dbReference type="PANTHER" id="PTHR45638">
    <property type="entry name" value="CYCLIC NUCLEOTIDE-GATED CATION CHANNEL SUBUNIT A"/>
    <property type="match status" value="1"/>
</dbReference>
<feature type="compositionally biased region" description="Low complexity" evidence="2">
    <location>
        <begin position="918"/>
        <end position="939"/>
    </location>
</feature>
<accession>A0A0L0SCQ2</accession>
<dbReference type="InterPro" id="IPR018490">
    <property type="entry name" value="cNMP-bd_dom_sf"/>
</dbReference>
<keyword evidence="5" id="KW-1185">Reference proteome</keyword>
<feature type="region of interest" description="Disordered" evidence="2">
    <location>
        <begin position="230"/>
        <end position="276"/>
    </location>
</feature>
<dbReference type="EMBL" id="GG745335">
    <property type="protein sequence ID" value="KNE60204.1"/>
    <property type="molecule type" value="Genomic_DNA"/>
</dbReference>
<reference evidence="5" key="2">
    <citation type="submission" date="2009-11" db="EMBL/GenBank/DDBJ databases">
        <title>The Genome Sequence of Allomyces macrogynus strain ATCC 38327.</title>
        <authorList>
            <consortium name="The Broad Institute Genome Sequencing Platform"/>
            <person name="Russ C."/>
            <person name="Cuomo C."/>
            <person name="Shea T."/>
            <person name="Young S.K."/>
            <person name="Zeng Q."/>
            <person name="Koehrsen M."/>
            <person name="Haas B."/>
            <person name="Borodovsky M."/>
            <person name="Guigo R."/>
            <person name="Alvarado L."/>
            <person name="Berlin A."/>
            <person name="Borenstein D."/>
            <person name="Chen Z."/>
            <person name="Engels R."/>
            <person name="Freedman E."/>
            <person name="Gellesch M."/>
            <person name="Goldberg J."/>
            <person name="Griggs A."/>
            <person name="Gujja S."/>
            <person name="Heiman D."/>
            <person name="Hepburn T."/>
            <person name="Howarth C."/>
            <person name="Jen D."/>
            <person name="Larson L."/>
            <person name="Lewis B."/>
            <person name="Mehta T."/>
            <person name="Park D."/>
            <person name="Pearson M."/>
            <person name="Roberts A."/>
            <person name="Saif S."/>
            <person name="Shenoy N."/>
            <person name="Sisk P."/>
            <person name="Stolte C."/>
            <person name="Sykes S."/>
            <person name="Walk T."/>
            <person name="White J."/>
            <person name="Yandava C."/>
            <person name="Burger G."/>
            <person name="Gray M.W."/>
            <person name="Holland P.W.H."/>
            <person name="King N."/>
            <person name="Lang F.B.F."/>
            <person name="Roger A.J."/>
            <person name="Ruiz-Trillo I."/>
            <person name="Lander E."/>
            <person name="Nusbaum C."/>
        </authorList>
    </citation>
    <scope>NUCLEOTIDE SEQUENCE [LARGE SCALE GENOMIC DNA]</scope>
    <source>
        <strain evidence="5">ATCC 38327</strain>
    </source>
</reference>
<feature type="compositionally biased region" description="Low complexity" evidence="2">
    <location>
        <begin position="71"/>
        <end position="86"/>
    </location>
</feature>
<feature type="region of interest" description="Disordered" evidence="2">
    <location>
        <begin position="1"/>
        <end position="215"/>
    </location>
</feature>
<feature type="compositionally biased region" description="Low complexity" evidence="2">
    <location>
        <begin position="121"/>
        <end position="144"/>
    </location>
</feature>
<dbReference type="VEuPathDB" id="FungiDB:AMAG_05623"/>
<dbReference type="GO" id="GO:0005221">
    <property type="term" value="F:intracellularly cyclic nucleotide-activated monoatomic cation channel activity"/>
    <property type="evidence" value="ECO:0007669"/>
    <property type="project" value="InterPro"/>
</dbReference>
<feature type="compositionally biased region" description="Basic residues" evidence="2">
    <location>
        <begin position="840"/>
        <end position="854"/>
    </location>
</feature>
<feature type="compositionally biased region" description="Pro residues" evidence="2">
    <location>
        <begin position="310"/>
        <end position="320"/>
    </location>
</feature>
<dbReference type="PROSITE" id="PS50042">
    <property type="entry name" value="CNMP_BINDING_3"/>
    <property type="match status" value="1"/>
</dbReference>
<keyword evidence="1" id="KW-0813">Transport</keyword>
<dbReference type="AlphaFoldDB" id="A0A0L0SCQ2"/>
<keyword evidence="1" id="KW-0407">Ion channel</keyword>
<dbReference type="InterPro" id="IPR014710">
    <property type="entry name" value="RmlC-like_jellyroll"/>
</dbReference>
<proteinExistence type="predicted"/>
<dbReference type="Pfam" id="PF00027">
    <property type="entry name" value="cNMP_binding"/>
    <property type="match status" value="1"/>
</dbReference>
<feature type="region of interest" description="Disordered" evidence="2">
    <location>
        <begin position="835"/>
        <end position="857"/>
    </location>
</feature>
<name>A0A0L0SCQ2_ALLM3</name>
<dbReference type="OrthoDB" id="421226at2759"/>
<dbReference type="SUPFAM" id="SSF51206">
    <property type="entry name" value="cAMP-binding domain-like"/>
    <property type="match status" value="1"/>
</dbReference>
<keyword evidence="1" id="KW-1071">Ligand-gated ion channel</keyword>
<dbReference type="Gene3D" id="1.10.287.630">
    <property type="entry name" value="Helix hairpin bin"/>
    <property type="match status" value="1"/>
</dbReference>